<protein>
    <submittedName>
        <fullName evidence="1">Uncharacterized protein</fullName>
    </submittedName>
</protein>
<sequence>MKFGLAQMVTGCGNWGAERLVEMAYEGLTWASLHRFGEEVEQ</sequence>
<keyword evidence="2" id="KW-1185">Reference proteome</keyword>
<evidence type="ECO:0000313" key="2">
    <source>
        <dbReference type="Proteomes" id="UP000012073"/>
    </source>
</evidence>
<dbReference type="KEGG" id="ccp:CHC_T00002026001"/>
<dbReference type="Proteomes" id="UP000012073">
    <property type="component" value="Unassembled WGS sequence"/>
</dbReference>
<gene>
    <name evidence="1" type="ORF">CHC_T00002026001</name>
</gene>
<dbReference type="AlphaFoldDB" id="R7Q5D7"/>
<organism evidence="1 2">
    <name type="scientific">Chondrus crispus</name>
    <name type="common">Carrageen Irish moss</name>
    <name type="synonym">Polymorpha crispa</name>
    <dbReference type="NCBI Taxonomy" id="2769"/>
    <lineage>
        <taxon>Eukaryota</taxon>
        <taxon>Rhodophyta</taxon>
        <taxon>Florideophyceae</taxon>
        <taxon>Rhodymeniophycidae</taxon>
        <taxon>Gigartinales</taxon>
        <taxon>Gigartinaceae</taxon>
        <taxon>Chondrus</taxon>
    </lineage>
</organism>
<accession>R7Q5D7</accession>
<name>R7Q5D7_CHOCR</name>
<dbReference type="RefSeq" id="XP_005713041.1">
    <property type="nucleotide sequence ID" value="XM_005712984.1"/>
</dbReference>
<dbReference type="GeneID" id="17320757"/>
<proteinExistence type="predicted"/>
<dbReference type="Gramene" id="CDF33239">
    <property type="protein sequence ID" value="CDF33239"/>
    <property type="gene ID" value="CHC_T00002026001"/>
</dbReference>
<reference evidence="2" key="1">
    <citation type="journal article" date="2013" name="Proc. Natl. Acad. Sci. U.S.A.">
        <title>Genome structure and metabolic features in the red seaweed Chondrus crispus shed light on evolution of the Archaeplastida.</title>
        <authorList>
            <person name="Collen J."/>
            <person name="Porcel B."/>
            <person name="Carre W."/>
            <person name="Ball S.G."/>
            <person name="Chaparro C."/>
            <person name="Tonon T."/>
            <person name="Barbeyron T."/>
            <person name="Michel G."/>
            <person name="Noel B."/>
            <person name="Valentin K."/>
            <person name="Elias M."/>
            <person name="Artiguenave F."/>
            <person name="Arun A."/>
            <person name="Aury J.M."/>
            <person name="Barbosa-Neto J.F."/>
            <person name="Bothwell J.H."/>
            <person name="Bouget F.Y."/>
            <person name="Brillet L."/>
            <person name="Cabello-Hurtado F."/>
            <person name="Capella-Gutierrez S."/>
            <person name="Charrier B."/>
            <person name="Cladiere L."/>
            <person name="Cock J.M."/>
            <person name="Coelho S.M."/>
            <person name="Colleoni C."/>
            <person name="Czjzek M."/>
            <person name="Da Silva C."/>
            <person name="Delage L."/>
            <person name="Denoeud F."/>
            <person name="Deschamps P."/>
            <person name="Dittami S.M."/>
            <person name="Gabaldon T."/>
            <person name="Gachon C.M."/>
            <person name="Groisillier A."/>
            <person name="Herve C."/>
            <person name="Jabbari K."/>
            <person name="Katinka M."/>
            <person name="Kloareg B."/>
            <person name="Kowalczyk N."/>
            <person name="Labadie K."/>
            <person name="Leblanc C."/>
            <person name="Lopez P.J."/>
            <person name="McLachlan D.H."/>
            <person name="Meslet-Cladiere L."/>
            <person name="Moustafa A."/>
            <person name="Nehr Z."/>
            <person name="Nyvall Collen P."/>
            <person name="Panaud O."/>
            <person name="Partensky F."/>
            <person name="Poulain J."/>
            <person name="Rensing S.A."/>
            <person name="Rousvoal S."/>
            <person name="Samson G."/>
            <person name="Symeonidi A."/>
            <person name="Weissenbach J."/>
            <person name="Zambounis A."/>
            <person name="Wincker P."/>
            <person name="Boyen C."/>
        </authorList>
    </citation>
    <scope>NUCLEOTIDE SEQUENCE [LARGE SCALE GENOMIC DNA]</scope>
    <source>
        <strain evidence="2">cv. Stackhouse</strain>
    </source>
</reference>
<dbReference type="EMBL" id="HG001638">
    <property type="protein sequence ID" value="CDF33239.1"/>
    <property type="molecule type" value="Genomic_DNA"/>
</dbReference>
<evidence type="ECO:0000313" key="1">
    <source>
        <dbReference type="EMBL" id="CDF33239.1"/>
    </source>
</evidence>